<sequence>MKRLLRAAPAAYGLLAARRSALFHVALAVITTGVELGLVFDDGTRVRVTPVAVTVAAGATLLLRRRAPLAVLAATCAGAAVLVPLGYSPGGAPVVVALASLADRRDRRVSAAALVPTALFLLLAAISSLPVPIGAWALGSYLQTRRRYTWALEDRAATLEREREQLDQLAAQRERTAIARELHDIVAHSVTVMLIGVRGARDVLPTDPEVAADTLAKVEGSAEQSLAELRRILGLLRTRDSAAQWRPQPSLDQLADLVSGYRAAGMPVRLELTGEPRALADGLELSAYRIVEEALTNVLKHTEPSRVTVTLGYGSTRLDVTVEDDGRGGGPGRVALGGGHGIRGMRERAAAAGGSLDARPTAGGFLVTARLPLGDPA</sequence>
<keyword evidence="4" id="KW-0808">Transferase</keyword>
<dbReference type="PANTHER" id="PTHR24421">
    <property type="entry name" value="NITRATE/NITRITE SENSOR PROTEIN NARX-RELATED"/>
    <property type="match status" value="1"/>
</dbReference>
<dbReference type="Proteomes" id="UP001153328">
    <property type="component" value="Unassembled WGS sequence"/>
</dbReference>
<evidence type="ECO:0000256" key="2">
    <source>
        <dbReference type="ARBA" id="ARBA00012438"/>
    </source>
</evidence>
<evidence type="ECO:0000256" key="4">
    <source>
        <dbReference type="ARBA" id="ARBA00022679"/>
    </source>
</evidence>
<dbReference type="InterPro" id="IPR003594">
    <property type="entry name" value="HATPase_dom"/>
</dbReference>
<reference evidence="12" key="1">
    <citation type="submission" date="2021-06" db="EMBL/GenBank/DDBJ databases">
        <authorList>
            <person name="Arsene-Ploetze F."/>
        </authorList>
    </citation>
    <scope>NUCLEOTIDE SEQUENCE</scope>
    <source>
        <strain evidence="12">SBRY1</strain>
    </source>
</reference>
<dbReference type="InterPro" id="IPR011712">
    <property type="entry name" value="Sig_transdc_His_kin_sub3_dim/P"/>
</dbReference>
<dbReference type="GO" id="GO:0005524">
    <property type="term" value="F:ATP binding"/>
    <property type="evidence" value="ECO:0007669"/>
    <property type="project" value="UniProtKB-KW"/>
</dbReference>
<keyword evidence="10" id="KW-0472">Membrane</keyword>
<dbReference type="InterPro" id="IPR050482">
    <property type="entry name" value="Sensor_HK_TwoCompSys"/>
</dbReference>
<dbReference type="InterPro" id="IPR005467">
    <property type="entry name" value="His_kinase_dom"/>
</dbReference>
<dbReference type="Gene3D" id="3.30.565.10">
    <property type="entry name" value="Histidine kinase-like ATPase, C-terminal domain"/>
    <property type="match status" value="1"/>
</dbReference>
<dbReference type="GO" id="GO:0046983">
    <property type="term" value="F:protein dimerization activity"/>
    <property type="evidence" value="ECO:0007669"/>
    <property type="project" value="InterPro"/>
</dbReference>
<evidence type="ECO:0000259" key="11">
    <source>
        <dbReference type="PROSITE" id="PS50109"/>
    </source>
</evidence>
<dbReference type="Gene3D" id="1.20.5.1930">
    <property type="match status" value="1"/>
</dbReference>
<evidence type="ECO:0000256" key="9">
    <source>
        <dbReference type="SAM" id="Coils"/>
    </source>
</evidence>
<protein>
    <recommendedName>
        <fullName evidence="2">histidine kinase</fullName>
        <ecNumber evidence="2">2.7.13.3</ecNumber>
    </recommendedName>
</protein>
<dbReference type="AlphaFoldDB" id="A0A9W4H6C1"/>
<feature type="transmembrane region" description="Helical" evidence="10">
    <location>
        <begin position="109"/>
        <end position="138"/>
    </location>
</feature>
<dbReference type="CDD" id="cd16917">
    <property type="entry name" value="HATPase_UhpB-NarQ-NarX-like"/>
    <property type="match status" value="1"/>
</dbReference>
<dbReference type="PROSITE" id="PS50109">
    <property type="entry name" value="HIS_KIN"/>
    <property type="match status" value="1"/>
</dbReference>
<keyword evidence="9" id="KW-0175">Coiled coil</keyword>
<feature type="domain" description="Histidine kinase" evidence="11">
    <location>
        <begin position="185"/>
        <end position="375"/>
    </location>
</feature>
<feature type="transmembrane region" description="Helical" evidence="10">
    <location>
        <begin position="21"/>
        <end position="40"/>
    </location>
</feature>
<comment type="catalytic activity">
    <reaction evidence="1">
        <text>ATP + protein L-histidine = ADP + protein N-phospho-L-histidine.</text>
        <dbReference type="EC" id="2.7.13.3"/>
    </reaction>
</comment>
<proteinExistence type="predicted"/>
<name>A0A9W4H6C1_9ACTN</name>
<dbReference type="InterPro" id="IPR036890">
    <property type="entry name" value="HATPase_C_sf"/>
</dbReference>
<dbReference type="Pfam" id="PF02518">
    <property type="entry name" value="HATPase_c"/>
    <property type="match status" value="1"/>
</dbReference>
<accession>A0A9W4H6C1</accession>
<dbReference type="GO" id="GO:0016020">
    <property type="term" value="C:membrane"/>
    <property type="evidence" value="ECO:0007669"/>
    <property type="project" value="InterPro"/>
</dbReference>
<evidence type="ECO:0000256" key="10">
    <source>
        <dbReference type="SAM" id="Phobius"/>
    </source>
</evidence>
<dbReference type="SMART" id="SM00387">
    <property type="entry name" value="HATPase_c"/>
    <property type="match status" value="1"/>
</dbReference>
<dbReference type="RefSeq" id="WP_251513511.1">
    <property type="nucleotide sequence ID" value="NZ_CAJVAX010000020.1"/>
</dbReference>
<dbReference type="EMBL" id="CAJVAX010000020">
    <property type="protein sequence ID" value="CAG7653846.1"/>
    <property type="molecule type" value="Genomic_DNA"/>
</dbReference>
<dbReference type="GO" id="GO:0000155">
    <property type="term" value="F:phosphorelay sensor kinase activity"/>
    <property type="evidence" value="ECO:0007669"/>
    <property type="project" value="InterPro"/>
</dbReference>
<keyword evidence="8" id="KW-0902">Two-component regulatory system</keyword>
<keyword evidence="5" id="KW-0547">Nucleotide-binding</keyword>
<keyword evidence="7" id="KW-0067">ATP-binding</keyword>
<keyword evidence="10" id="KW-0812">Transmembrane</keyword>
<evidence type="ECO:0000256" key="6">
    <source>
        <dbReference type="ARBA" id="ARBA00022777"/>
    </source>
</evidence>
<evidence type="ECO:0000313" key="13">
    <source>
        <dbReference type="Proteomes" id="UP001153328"/>
    </source>
</evidence>
<evidence type="ECO:0000256" key="8">
    <source>
        <dbReference type="ARBA" id="ARBA00023012"/>
    </source>
</evidence>
<dbReference type="EC" id="2.7.13.3" evidence="2"/>
<keyword evidence="10" id="KW-1133">Transmembrane helix</keyword>
<gene>
    <name evidence="12" type="ORF">SBRY_60282</name>
</gene>
<dbReference type="PANTHER" id="PTHR24421:SF10">
    <property type="entry name" value="NITRATE_NITRITE SENSOR PROTEIN NARQ"/>
    <property type="match status" value="1"/>
</dbReference>
<organism evidence="12 13">
    <name type="scientific">Actinacidiphila bryophytorum</name>
    <dbReference type="NCBI Taxonomy" id="1436133"/>
    <lineage>
        <taxon>Bacteria</taxon>
        <taxon>Bacillati</taxon>
        <taxon>Actinomycetota</taxon>
        <taxon>Actinomycetes</taxon>
        <taxon>Kitasatosporales</taxon>
        <taxon>Streptomycetaceae</taxon>
        <taxon>Actinacidiphila</taxon>
    </lineage>
</organism>
<evidence type="ECO:0000256" key="1">
    <source>
        <dbReference type="ARBA" id="ARBA00000085"/>
    </source>
</evidence>
<keyword evidence="6 12" id="KW-0418">Kinase</keyword>
<dbReference type="Pfam" id="PF07730">
    <property type="entry name" value="HisKA_3"/>
    <property type="match status" value="1"/>
</dbReference>
<feature type="coiled-coil region" evidence="9">
    <location>
        <begin position="149"/>
        <end position="179"/>
    </location>
</feature>
<dbReference type="SUPFAM" id="SSF55874">
    <property type="entry name" value="ATPase domain of HSP90 chaperone/DNA topoisomerase II/histidine kinase"/>
    <property type="match status" value="1"/>
</dbReference>
<evidence type="ECO:0000256" key="5">
    <source>
        <dbReference type="ARBA" id="ARBA00022741"/>
    </source>
</evidence>
<evidence type="ECO:0000313" key="12">
    <source>
        <dbReference type="EMBL" id="CAG7653846.1"/>
    </source>
</evidence>
<keyword evidence="3" id="KW-0597">Phosphoprotein</keyword>
<keyword evidence="13" id="KW-1185">Reference proteome</keyword>
<comment type="caution">
    <text evidence="12">The sequence shown here is derived from an EMBL/GenBank/DDBJ whole genome shotgun (WGS) entry which is preliminary data.</text>
</comment>
<evidence type="ECO:0000256" key="3">
    <source>
        <dbReference type="ARBA" id="ARBA00022553"/>
    </source>
</evidence>
<evidence type="ECO:0000256" key="7">
    <source>
        <dbReference type="ARBA" id="ARBA00022840"/>
    </source>
</evidence>